<comment type="similarity">
    <text evidence="3 7">Belongs to the cyclophilin-type PPIase family.</text>
</comment>
<evidence type="ECO:0000256" key="6">
    <source>
        <dbReference type="ARBA" id="ARBA00023235"/>
    </source>
</evidence>
<evidence type="ECO:0000256" key="2">
    <source>
        <dbReference type="ARBA" id="ARBA00004496"/>
    </source>
</evidence>
<dbReference type="InterPro" id="IPR002130">
    <property type="entry name" value="Cyclophilin-type_PPIase_dom"/>
</dbReference>
<dbReference type="GO" id="GO:0005737">
    <property type="term" value="C:cytoplasm"/>
    <property type="evidence" value="ECO:0007669"/>
    <property type="project" value="UniProtKB-SubCell"/>
</dbReference>
<dbReference type="InterPro" id="IPR024936">
    <property type="entry name" value="Cyclophilin-type_PPIase"/>
</dbReference>
<comment type="caution">
    <text evidence="9">The sequence shown here is derived from an EMBL/GenBank/DDBJ whole genome shotgun (WGS) entry which is preliminary data.</text>
</comment>
<dbReference type="PROSITE" id="PS50072">
    <property type="entry name" value="CSA_PPIASE_2"/>
    <property type="match status" value="1"/>
</dbReference>
<dbReference type="Pfam" id="PF00160">
    <property type="entry name" value="Pro_isomerase"/>
    <property type="match status" value="1"/>
</dbReference>
<evidence type="ECO:0000313" key="9">
    <source>
        <dbReference type="EMBL" id="NKY36178.1"/>
    </source>
</evidence>
<dbReference type="PANTHER" id="PTHR43246">
    <property type="entry name" value="PEPTIDYL-PROLYL CIS-TRANS ISOMERASE CYP38, CHLOROPLASTIC"/>
    <property type="match status" value="1"/>
</dbReference>
<dbReference type="SUPFAM" id="SSF50891">
    <property type="entry name" value="Cyclophilin-like"/>
    <property type="match status" value="1"/>
</dbReference>
<dbReference type="InterPro" id="IPR044665">
    <property type="entry name" value="E_coli_cyclophilin_A-like"/>
</dbReference>
<dbReference type="PROSITE" id="PS00170">
    <property type="entry name" value="CSA_PPIASE_1"/>
    <property type="match status" value="1"/>
</dbReference>
<dbReference type="InterPro" id="IPR020892">
    <property type="entry name" value="Cyclophilin-type_PPIase_CS"/>
</dbReference>
<evidence type="ECO:0000256" key="7">
    <source>
        <dbReference type="RuleBase" id="RU363019"/>
    </source>
</evidence>
<dbReference type="FunFam" id="2.40.100.10:FF:000004">
    <property type="entry name" value="Peptidyl-prolyl cis-trans isomerase"/>
    <property type="match status" value="1"/>
</dbReference>
<keyword evidence="5 7" id="KW-0697">Rotamase</keyword>
<dbReference type="Proteomes" id="UP000565715">
    <property type="component" value="Unassembled WGS sequence"/>
</dbReference>
<dbReference type="PIRSF" id="PIRSF001467">
    <property type="entry name" value="Peptidylpro_ismrse"/>
    <property type="match status" value="1"/>
</dbReference>
<evidence type="ECO:0000256" key="4">
    <source>
        <dbReference type="ARBA" id="ARBA00022490"/>
    </source>
</evidence>
<keyword evidence="4" id="KW-0963">Cytoplasm</keyword>
<dbReference type="InterPro" id="IPR029000">
    <property type="entry name" value="Cyclophilin-like_dom_sf"/>
</dbReference>
<dbReference type="PRINTS" id="PR00153">
    <property type="entry name" value="CSAPPISMRASE"/>
</dbReference>
<evidence type="ECO:0000256" key="3">
    <source>
        <dbReference type="ARBA" id="ARBA00007365"/>
    </source>
</evidence>
<accession>A0A846XIY9</accession>
<feature type="domain" description="PPIase cyclophilin-type" evidence="8">
    <location>
        <begin position="1"/>
        <end position="164"/>
    </location>
</feature>
<dbReference type="EC" id="5.2.1.8" evidence="7"/>
<evidence type="ECO:0000256" key="1">
    <source>
        <dbReference type="ARBA" id="ARBA00002388"/>
    </source>
</evidence>
<comment type="subcellular location">
    <subcellularLocation>
        <location evidence="2">Cytoplasm</location>
    </subcellularLocation>
</comment>
<evidence type="ECO:0000259" key="8">
    <source>
        <dbReference type="PROSITE" id="PS50072"/>
    </source>
</evidence>
<dbReference type="RefSeq" id="WP_068045057.1">
    <property type="nucleotide sequence ID" value="NZ_JAAXOO010000006.1"/>
</dbReference>
<organism evidence="9 10">
    <name type="scientific">Nocardia speluncae</name>
    <dbReference type="NCBI Taxonomy" id="419477"/>
    <lineage>
        <taxon>Bacteria</taxon>
        <taxon>Bacillati</taxon>
        <taxon>Actinomycetota</taxon>
        <taxon>Actinomycetes</taxon>
        <taxon>Mycobacteriales</taxon>
        <taxon>Nocardiaceae</taxon>
        <taxon>Nocardia</taxon>
    </lineage>
</organism>
<evidence type="ECO:0000313" key="10">
    <source>
        <dbReference type="Proteomes" id="UP000565715"/>
    </source>
</evidence>
<comment type="function">
    <text evidence="1 7">PPIases accelerate the folding of proteins. It catalyzes the cis-trans isomerization of proline imidic peptide bonds in oligopeptides.</text>
</comment>
<keyword evidence="6 7" id="KW-0413">Isomerase</keyword>
<reference evidence="9 10" key="1">
    <citation type="submission" date="2020-04" db="EMBL/GenBank/DDBJ databases">
        <title>MicrobeNet Type strains.</title>
        <authorList>
            <person name="Nicholson A.C."/>
        </authorList>
    </citation>
    <scope>NUCLEOTIDE SEQUENCE [LARGE SCALE GENOMIC DNA]</scope>
    <source>
        <strain evidence="9 10">DSM 45078</strain>
    </source>
</reference>
<gene>
    <name evidence="9" type="ORF">HGA13_24365</name>
</gene>
<dbReference type="CDD" id="cd01920">
    <property type="entry name" value="cyclophilin_EcCYP_like"/>
    <property type="match status" value="1"/>
</dbReference>
<dbReference type="AlphaFoldDB" id="A0A846XIY9"/>
<comment type="catalytic activity">
    <reaction evidence="7">
        <text>[protein]-peptidylproline (omega=180) = [protein]-peptidylproline (omega=0)</text>
        <dbReference type="Rhea" id="RHEA:16237"/>
        <dbReference type="Rhea" id="RHEA-COMP:10747"/>
        <dbReference type="Rhea" id="RHEA-COMP:10748"/>
        <dbReference type="ChEBI" id="CHEBI:83833"/>
        <dbReference type="ChEBI" id="CHEBI:83834"/>
        <dbReference type="EC" id="5.2.1.8"/>
    </reaction>
</comment>
<dbReference type="Gene3D" id="2.40.100.10">
    <property type="entry name" value="Cyclophilin-like"/>
    <property type="match status" value="1"/>
</dbReference>
<evidence type="ECO:0000256" key="5">
    <source>
        <dbReference type="ARBA" id="ARBA00023110"/>
    </source>
</evidence>
<dbReference type="GO" id="GO:0003755">
    <property type="term" value="F:peptidyl-prolyl cis-trans isomerase activity"/>
    <property type="evidence" value="ECO:0007669"/>
    <property type="project" value="UniProtKB-UniRule"/>
</dbReference>
<dbReference type="GO" id="GO:0006457">
    <property type="term" value="P:protein folding"/>
    <property type="evidence" value="ECO:0007669"/>
    <property type="project" value="InterPro"/>
</dbReference>
<protein>
    <recommendedName>
        <fullName evidence="7">Peptidyl-prolyl cis-trans isomerase</fullName>
        <shortName evidence="7">PPIase</shortName>
        <ecNumber evidence="7">5.2.1.8</ecNumber>
    </recommendedName>
</protein>
<name>A0A846XIY9_9NOCA</name>
<sequence>MTKVNLETNYGTIGLQLDETKAPDTVRNFVEYVEAGHYDGTIFHRVIPGFMVQGGGFDPQMQQKPTKTPIQNEAANGLKNNKYTVAMARTNDPHSATAQFFINVADNDFLNHTQPAGQGWGYAVFGAVTDGTDIVDEIAKVSTSSQGMHQDVPAENVVIKSASIVG</sequence>
<keyword evidence="10" id="KW-1185">Reference proteome</keyword>
<proteinExistence type="inferred from homology"/>
<dbReference type="EMBL" id="JAAXOO010000006">
    <property type="protein sequence ID" value="NKY36178.1"/>
    <property type="molecule type" value="Genomic_DNA"/>
</dbReference>